<dbReference type="EMBL" id="HACA01004996">
    <property type="protein sequence ID" value="CDW22357.1"/>
    <property type="molecule type" value="Transcribed_RNA"/>
</dbReference>
<reference evidence="1" key="1">
    <citation type="submission" date="2014-05" db="EMBL/GenBank/DDBJ databases">
        <authorList>
            <person name="Chronopoulou M."/>
        </authorList>
    </citation>
    <scope>NUCLEOTIDE SEQUENCE</scope>
    <source>
        <tissue evidence="1">Whole organism</tissue>
    </source>
</reference>
<protein>
    <submittedName>
        <fullName evidence="1">Uncharacterized protein</fullName>
    </submittedName>
</protein>
<sequence>KFFKILSTVGKTIFNSDETGILGSRGQVCFLRTKLIFVTKRYGLWI</sequence>
<proteinExistence type="predicted"/>
<dbReference type="AlphaFoldDB" id="A0A0K2T9X9"/>
<evidence type="ECO:0000313" key="1">
    <source>
        <dbReference type="EMBL" id="CDW22357.1"/>
    </source>
</evidence>
<feature type="non-terminal residue" evidence="1">
    <location>
        <position position="1"/>
    </location>
</feature>
<organism evidence="1">
    <name type="scientific">Lepeophtheirus salmonis</name>
    <name type="common">Salmon louse</name>
    <name type="synonym">Caligus salmonis</name>
    <dbReference type="NCBI Taxonomy" id="72036"/>
    <lineage>
        <taxon>Eukaryota</taxon>
        <taxon>Metazoa</taxon>
        <taxon>Ecdysozoa</taxon>
        <taxon>Arthropoda</taxon>
        <taxon>Crustacea</taxon>
        <taxon>Multicrustacea</taxon>
        <taxon>Hexanauplia</taxon>
        <taxon>Copepoda</taxon>
        <taxon>Siphonostomatoida</taxon>
        <taxon>Caligidae</taxon>
        <taxon>Lepeophtheirus</taxon>
    </lineage>
</organism>
<name>A0A0K2T9X9_LEPSM</name>
<accession>A0A0K2T9X9</accession>